<sequence>MATPLDPTALGFLLAENRRMPMHVGGLQLYRKPPDAGRNYVRDLFESMRDTIDIAPLFLKRPYRSIKTAGQWVWVEDDQFDIDHHVRHSALPKPGRVRELFELCSRLHSTRLATERPLWEWHLIEGLRDGRIAMYTKLHHSLVDGIAAMRLLQSIVSSDPDERDMPAPWAKRPPRSKIGKAQEAAEHATAGEALSALKTALGISADAAGIPKALVQTLNRSLRNETSTLALFAPNTILNREITASRRFAAQDWPLERIRAIGKATGTTLNDVVLAMCSGAMRTYLSELDALPETSLIAMVPVGLHAKARHAGTGGNAVGSIMVKLGTDLEDPLDRLLLIHASMLDGKQALAQMTPLQIQAMSAVGQVPAILPTLLGMTNMVRPAYNLVISNVPGPRTTQYFNGAEMLGTYPLSVPIDGNALNITCNSYAEQMAFGLTGCRRTVPHLQRILTYLDDEISALEKVAGV</sequence>
<comment type="catalytic activity">
    <reaction evidence="10 11">
        <text>an acyl-CoA + a 1,2-diacyl-sn-glycerol = a triacyl-sn-glycerol + CoA</text>
        <dbReference type="Rhea" id="RHEA:10868"/>
        <dbReference type="ChEBI" id="CHEBI:17815"/>
        <dbReference type="ChEBI" id="CHEBI:57287"/>
        <dbReference type="ChEBI" id="CHEBI:58342"/>
        <dbReference type="ChEBI" id="CHEBI:64615"/>
        <dbReference type="EC" id="2.3.1.20"/>
    </reaction>
</comment>
<dbReference type="SUPFAM" id="SSF52777">
    <property type="entry name" value="CoA-dependent acyltransferases"/>
    <property type="match status" value="1"/>
</dbReference>
<dbReference type="InterPro" id="IPR014292">
    <property type="entry name" value="Acyl_transf_WS/DGAT"/>
</dbReference>
<name>A0A930VT87_9ACTN</name>
<dbReference type="InterPro" id="IPR004255">
    <property type="entry name" value="O-acyltransferase_WSD1_N"/>
</dbReference>
<keyword evidence="8 11" id="KW-0443">Lipid metabolism</keyword>
<keyword evidence="15" id="KW-1185">Reference proteome</keyword>
<feature type="domain" description="O-acyltransferase WSD1 C-terminal" evidence="13">
    <location>
        <begin position="315"/>
        <end position="460"/>
    </location>
</feature>
<dbReference type="GO" id="GO:0004144">
    <property type="term" value="F:diacylglycerol O-acyltransferase activity"/>
    <property type="evidence" value="ECO:0007669"/>
    <property type="project" value="UniProtKB-EC"/>
</dbReference>
<dbReference type="GO" id="GO:0051701">
    <property type="term" value="P:biological process involved in interaction with host"/>
    <property type="evidence" value="ECO:0007669"/>
    <property type="project" value="TreeGrafter"/>
</dbReference>
<evidence type="ECO:0000313" key="14">
    <source>
        <dbReference type="EMBL" id="MBF4770526.1"/>
    </source>
</evidence>
<evidence type="ECO:0000256" key="9">
    <source>
        <dbReference type="ARBA" id="ARBA00023315"/>
    </source>
</evidence>
<dbReference type="GO" id="GO:0005886">
    <property type="term" value="C:plasma membrane"/>
    <property type="evidence" value="ECO:0007669"/>
    <property type="project" value="TreeGrafter"/>
</dbReference>
<gene>
    <name evidence="14" type="ORF">ISU10_22375</name>
</gene>
<dbReference type="RefSeq" id="WP_194698670.1">
    <property type="nucleotide sequence ID" value="NZ_JADKPO010000059.1"/>
</dbReference>
<protein>
    <recommendedName>
        <fullName evidence="4 11">Diacylglycerol O-acyltransferase</fullName>
        <ecNumber evidence="4 11">2.3.1.20</ecNumber>
    </recommendedName>
</protein>
<dbReference type="InterPro" id="IPR045034">
    <property type="entry name" value="O-acyltransferase_WSD1-like"/>
</dbReference>
<comment type="pathway">
    <text evidence="1 11">Glycerolipid metabolism; triacylglycerol biosynthesis.</text>
</comment>
<keyword evidence="6 11" id="KW-0808">Transferase</keyword>
<evidence type="ECO:0000256" key="3">
    <source>
        <dbReference type="ARBA" id="ARBA00009587"/>
    </source>
</evidence>
<dbReference type="PANTHER" id="PTHR31650">
    <property type="entry name" value="O-ACYLTRANSFERASE (WSD1-LIKE) FAMILY PROTEIN"/>
    <property type="match status" value="1"/>
</dbReference>
<evidence type="ECO:0000256" key="5">
    <source>
        <dbReference type="ARBA" id="ARBA00022516"/>
    </source>
</evidence>
<keyword evidence="5 11" id="KW-0444">Lipid biosynthesis</keyword>
<dbReference type="Pfam" id="PF03007">
    <property type="entry name" value="WS_DGAT_cat"/>
    <property type="match status" value="1"/>
</dbReference>
<dbReference type="GO" id="GO:0071731">
    <property type="term" value="P:response to nitric oxide"/>
    <property type="evidence" value="ECO:0007669"/>
    <property type="project" value="TreeGrafter"/>
</dbReference>
<dbReference type="GO" id="GO:0006071">
    <property type="term" value="P:glycerol metabolic process"/>
    <property type="evidence" value="ECO:0007669"/>
    <property type="project" value="UniProtKB-KW"/>
</dbReference>
<dbReference type="AlphaFoldDB" id="A0A930VT87"/>
<evidence type="ECO:0000259" key="13">
    <source>
        <dbReference type="Pfam" id="PF06974"/>
    </source>
</evidence>
<dbReference type="NCBIfam" id="TIGR02946">
    <property type="entry name" value="acyl_WS_DGAT"/>
    <property type="match status" value="1"/>
</dbReference>
<evidence type="ECO:0000259" key="12">
    <source>
        <dbReference type="Pfam" id="PF03007"/>
    </source>
</evidence>
<dbReference type="EMBL" id="JADKPO010000059">
    <property type="protein sequence ID" value="MBF4770526.1"/>
    <property type="molecule type" value="Genomic_DNA"/>
</dbReference>
<evidence type="ECO:0000256" key="8">
    <source>
        <dbReference type="ARBA" id="ARBA00023098"/>
    </source>
</evidence>
<feature type="domain" description="O-acyltransferase WSD1-like N-terminal" evidence="12">
    <location>
        <begin position="7"/>
        <end position="273"/>
    </location>
</feature>
<dbReference type="InterPro" id="IPR009721">
    <property type="entry name" value="O-acyltransferase_WSD1_C"/>
</dbReference>
<evidence type="ECO:0000256" key="10">
    <source>
        <dbReference type="ARBA" id="ARBA00048109"/>
    </source>
</evidence>
<evidence type="ECO:0000256" key="4">
    <source>
        <dbReference type="ARBA" id="ARBA00013244"/>
    </source>
</evidence>
<comment type="similarity">
    <text evidence="3 11">Belongs to the long-chain O-acyltransferase family.</text>
</comment>
<evidence type="ECO:0000256" key="6">
    <source>
        <dbReference type="ARBA" id="ARBA00022679"/>
    </source>
</evidence>
<reference evidence="14" key="1">
    <citation type="submission" date="2020-11" db="EMBL/GenBank/DDBJ databases">
        <title>Nocardioides cynanchi sp. nov., isolated from soil of rhizosphere of Cynanchum wilfordii.</title>
        <authorList>
            <person name="Lee J.-S."/>
            <person name="Suh M.K."/>
            <person name="Kim J.-S."/>
        </authorList>
    </citation>
    <scope>NUCLEOTIDE SEQUENCE</scope>
    <source>
        <strain evidence="14">KCTC 19276</strain>
    </source>
</reference>
<dbReference type="Proteomes" id="UP000660668">
    <property type="component" value="Unassembled WGS sequence"/>
</dbReference>
<dbReference type="PANTHER" id="PTHR31650:SF1">
    <property type="entry name" value="WAX ESTER SYNTHASE_DIACYLGLYCEROL ACYLTRANSFERASE 4-RELATED"/>
    <property type="match status" value="1"/>
</dbReference>
<dbReference type="EC" id="2.3.1.20" evidence="4 11"/>
<comment type="caution">
    <text evidence="14">The sequence shown here is derived from an EMBL/GenBank/DDBJ whole genome shotgun (WGS) entry which is preliminary data.</text>
</comment>
<comment type="pathway">
    <text evidence="2">Lipid metabolism.</text>
</comment>
<accession>A0A930VT87</accession>
<dbReference type="GO" id="GO:0019432">
    <property type="term" value="P:triglyceride biosynthetic process"/>
    <property type="evidence" value="ECO:0007669"/>
    <property type="project" value="TreeGrafter"/>
</dbReference>
<evidence type="ECO:0000256" key="11">
    <source>
        <dbReference type="RuleBase" id="RU361241"/>
    </source>
</evidence>
<evidence type="ECO:0000256" key="1">
    <source>
        <dbReference type="ARBA" id="ARBA00004771"/>
    </source>
</evidence>
<organism evidence="14 15">
    <name type="scientific">Nocardioides agariphilus</name>
    <dbReference type="NCBI Taxonomy" id="433664"/>
    <lineage>
        <taxon>Bacteria</taxon>
        <taxon>Bacillati</taxon>
        <taxon>Actinomycetota</taxon>
        <taxon>Actinomycetes</taxon>
        <taxon>Propionibacteriales</taxon>
        <taxon>Nocardioidaceae</taxon>
        <taxon>Nocardioides</taxon>
    </lineage>
</organism>
<keyword evidence="9 11" id="KW-0012">Acyltransferase</keyword>
<dbReference type="GO" id="GO:0001666">
    <property type="term" value="P:response to hypoxia"/>
    <property type="evidence" value="ECO:0007669"/>
    <property type="project" value="TreeGrafter"/>
</dbReference>
<keyword evidence="7 11" id="KW-0319">Glycerol metabolism</keyword>
<dbReference type="Pfam" id="PF06974">
    <property type="entry name" value="WS_DGAT_C"/>
    <property type="match status" value="1"/>
</dbReference>
<proteinExistence type="inferred from homology"/>
<evidence type="ECO:0000256" key="2">
    <source>
        <dbReference type="ARBA" id="ARBA00005189"/>
    </source>
</evidence>
<evidence type="ECO:0000313" key="15">
    <source>
        <dbReference type="Proteomes" id="UP000660668"/>
    </source>
</evidence>
<evidence type="ECO:0000256" key="7">
    <source>
        <dbReference type="ARBA" id="ARBA00022798"/>
    </source>
</evidence>